<feature type="binding site" evidence="10">
    <location>
        <position position="395"/>
    </location>
    <ligand>
        <name>Fe cation</name>
        <dbReference type="ChEBI" id="CHEBI:24875"/>
    </ligand>
</feature>
<evidence type="ECO:0000256" key="3">
    <source>
        <dbReference type="ARBA" id="ARBA00013222"/>
    </source>
</evidence>
<evidence type="ECO:0000256" key="2">
    <source>
        <dbReference type="ARBA" id="ARBA00005877"/>
    </source>
</evidence>
<dbReference type="InterPro" id="IPR005956">
    <property type="entry name" value="4OHPhenylPyrv_dOase"/>
</dbReference>
<keyword evidence="6" id="KW-0828">Tyrosine catabolism</keyword>
<keyword evidence="7 10" id="KW-0408">Iron</keyword>
<dbReference type="InterPro" id="IPR004360">
    <property type="entry name" value="Glyas_Fos-R_dOase_dom"/>
</dbReference>
<gene>
    <name evidence="12" type="ORF">MICPUCDRAFT_12391</name>
</gene>
<dbReference type="GO" id="GO:0006572">
    <property type="term" value="P:L-tyrosine catabolic process"/>
    <property type="evidence" value="ECO:0007669"/>
    <property type="project" value="UniProtKB-KW"/>
</dbReference>
<dbReference type="STRING" id="564608.C1MJF3"/>
<dbReference type="RefSeq" id="XP_003055822.1">
    <property type="nucleotide sequence ID" value="XM_003055776.1"/>
</dbReference>
<dbReference type="PANTHER" id="PTHR11959:SF1">
    <property type="entry name" value="4-HYDROXYPHENYLPYRUVATE DIOXYGENASE"/>
    <property type="match status" value="1"/>
</dbReference>
<dbReference type="Gene3D" id="3.10.180.10">
    <property type="entry name" value="2,3-Dihydroxybiphenyl 1,2-Dioxygenase, domain 1"/>
    <property type="match status" value="2"/>
</dbReference>
<keyword evidence="5" id="KW-0677">Repeat</keyword>
<feature type="binding site" evidence="10">
    <location>
        <position position="225"/>
    </location>
    <ligand>
        <name>Fe cation</name>
        <dbReference type="ChEBI" id="CHEBI:24875"/>
    </ligand>
</feature>
<evidence type="ECO:0000256" key="5">
    <source>
        <dbReference type="ARBA" id="ARBA00022737"/>
    </source>
</evidence>
<dbReference type="GO" id="GO:0006559">
    <property type="term" value="P:L-phenylalanine catabolic process"/>
    <property type="evidence" value="ECO:0007669"/>
    <property type="project" value="UniProtKB-KW"/>
</dbReference>
<dbReference type="InterPro" id="IPR037523">
    <property type="entry name" value="VOC_core"/>
</dbReference>
<dbReference type="PIRSF" id="PIRSF009283">
    <property type="entry name" value="HPP_dOase"/>
    <property type="match status" value="1"/>
</dbReference>
<name>C1MJF3_MICPC</name>
<dbReference type="InterPro" id="IPR041735">
    <property type="entry name" value="4OHPhenylPyrv_dOase_C"/>
</dbReference>
<dbReference type="Proteomes" id="UP000001876">
    <property type="component" value="Unassembled WGS sequence"/>
</dbReference>
<feature type="binding site" evidence="10">
    <location>
        <position position="307"/>
    </location>
    <ligand>
        <name>Fe cation</name>
        <dbReference type="ChEBI" id="CHEBI:24875"/>
    </ligand>
</feature>
<keyword evidence="13" id="KW-1185">Reference proteome</keyword>
<comment type="pathway">
    <text evidence="1">Amino-acid degradation; L-phenylalanine degradation; acetoacetate and fumarate from L-phenylalanine: step 3/6.</text>
</comment>
<comment type="similarity">
    <text evidence="2 9">Belongs to the 4HPPD family.</text>
</comment>
<dbReference type="CDD" id="cd07250">
    <property type="entry name" value="HPPD_C_like"/>
    <property type="match status" value="1"/>
</dbReference>
<evidence type="ECO:0000313" key="12">
    <source>
        <dbReference type="EMBL" id="EEH61074.1"/>
    </source>
</evidence>
<comment type="cofactor">
    <cofactor evidence="10">
        <name>Fe cation</name>
        <dbReference type="ChEBI" id="CHEBI:24875"/>
    </cofactor>
    <text evidence="10">Binds 1 Fe cation per subunit.</text>
</comment>
<evidence type="ECO:0000256" key="4">
    <source>
        <dbReference type="ARBA" id="ARBA00022723"/>
    </source>
</evidence>
<dbReference type="FunFam" id="3.10.180.10:FF:000013">
    <property type="entry name" value="4-hydroxyphenylpyruvate dioxygenase"/>
    <property type="match status" value="1"/>
</dbReference>
<dbReference type="eggNOG" id="KOG0638">
    <property type="taxonomic scope" value="Eukaryota"/>
</dbReference>
<dbReference type="Pfam" id="PF00903">
    <property type="entry name" value="Glyoxalase"/>
    <property type="match status" value="1"/>
</dbReference>
<evidence type="ECO:0000256" key="10">
    <source>
        <dbReference type="PIRSR" id="PIRSR009283-1"/>
    </source>
</evidence>
<dbReference type="InterPro" id="IPR029068">
    <property type="entry name" value="Glyas_Bleomycin-R_OHBP_Dase"/>
</dbReference>
<evidence type="ECO:0000256" key="6">
    <source>
        <dbReference type="ARBA" id="ARBA00022878"/>
    </source>
</evidence>
<proteinExistence type="inferred from homology"/>
<sequence length="447" mass="49291">MASSEANAAPAAKRHKLVGCKNFVRNNPKSDLFTMRKFHHVEFWCRDATTTAARFAVGLGMQLVAKSDLTTGNARYASYVLQSNDLRFVFSAPYDVPEGEENDDARSSMFEKSGVLSHDPSFMRTFCERHGLAVRAVCLLVDDAAVAFYTSGQHGGRSPAFSSACDGFARVSEVELYGDVVLRYYSFHAGEKNAKPKTFLPGYEDVPLEPPHTTPLTYGLQRLDHAVGNVPNLLETVDYITAMTGMHEFAEFTAEDVGTVDSGLNSMVLANDDEMILLPVNEPTFGTKRKSQIQTYLECNNGAGLQHLALKSDDVFATVREMRKHGGGRGGFEFQKPASADYYANLKARVGEDALTERQFKEVEELGLLVDRDDQGVLVQIFTKPLGDRPTVFIEIIQRIGCLREVKSADANAPPRIEQAGGCGGFGKGNFSELFKSIENYERTLKM</sequence>
<dbReference type="KEGG" id="mpp:MICPUCDRAFT_12391"/>
<dbReference type="AlphaFoldDB" id="C1MJF3"/>
<evidence type="ECO:0000256" key="7">
    <source>
        <dbReference type="ARBA" id="ARBA00023004"/>
    </source>
</evidence>
<organism evidence="13">
    <name type="scientific">Micromonas pusilla (strain CCMP1545)</name>
    <name type="common">Picoplanktonic green alga</name>
    <dbReference type="NCBI Taxonomy" id="564608"/>
    <lineage>
        <taxon>Eukaryota</taxon>
        <taxon>Viridiplantae</taxon>
        <taxon>Chlorophyta</taxon>
        <taxon>Mamiellophyceae</taxon>
        <taxon>Mamiellales</taxon>
        <taxon>Mamiellaceae</taxon>
        <taxon>Micromonas</taxon>
    </lineage>
</organism>
<keyword evidence="8" id="KW-0585">Phenylalanine catabolism</keyword>
<dbReference type="EMBL" id="GG663735">
    <property type="protein sequence ID" value="EEH61074.1"/>
    <property type="molecule type" value="Genomic_DNA"/>
</dbReference>
<dbReference type="OrthoDB" id="414569at2759"/>
<evidence type="ECO:0000259" key="11">
    <source>
        <dbReference type="PROSITE" id="PS51819"/>
    </source>
</evidence>
<feature type="domain" description="VOC" evidence="11">
    <location>
        <begin position="222"/>
        <end position="384"/>
    </location>
</feature>
<evidence type="ECO:0000256" key="1">
    <source>
        <dbReference type="ARBA" id="ARBA00005162"/>
    </source>
</evidence>
<dbReference type="GO" id="GO:0046872">
    <property type="term" value="F:metal ion binding"/>
    <property type="evidence" value="ECO:0007669"/>
    <property type="project" value="UniProtKB-KW"/>
</dbReference>
<evidence type="ECO:0000256" key="8">
    <source>
        <dbReference type="ARBA" id="ARBA00023232"/>
    </source>
</evidence>
<evidence type="ECO:0000313" key="13">
    <source>
        <dbReference type="Proteomes" id="UP000001876"/>
    </source>
</evidence>
<dbReference type="GeneID" id="9681239"/>
<protein>
    <recommendedName>
        <fullName evidence="3 9">4-hydroxyphenylpyruvate dioxygenase</fullName>
    </recommendedName>
</protein>
<accession>C1MJF3</accession>
<dbReference type="PANTHER" id="PTHR11959">
    <property type="entry name" value="4-HYDROXYPHENYLPYRUVATE DIOXYGENASE"/>
    <property type="match status" value="1"/>
</dbReference>
<dbReference type="InterPro" id="IPR041736">
    <property type="entry name" value="4OHPhenylPyrv_dOase_N"/>
</dbReference>
<dbReference type="CDD" id="cd08342">
    <property type="entry name" value="HPPD_N_like"/>
    <property type="match status" value="1"/>
</dbReference>
<dbReference type="NCBIfam" id="TIGR01263">
    <property type="entry name" value="4HPPD"/>
    <property type="match status" value="1"/>
</dbReference>
<dbReference type="SUPFAM" id="SSF54593">
    <property type="entry name" value="Glyoxalase/Bleomycin resistance protein/Dihydroxybiphenyl dioxygenase"/>
    <property type="match status" value="1"/>
</dbReference>
<keyword evidence="4 10" id="KW-0479">Metal-binding</keyword>
<evidence type="ECO:0000256" key="9">
    <source>
        <dbReference type="PIRNR" id="PIRNR009283"/>
    </source>
</evidence>
<dbReference type="GO" id="GO:0003868">
    <property type="term" value="F:4-hydroxyphenylpyruvate dioxygenase activity"/>
    <property type="evidence" value="ECO:0007669"/>
    <property type="project" value="InterPro"/>
</dbReference>
<reference evidence="12 13" key="1">
    <citation type="journal article" date="2009" name="Science">
        <title>Green evolution and dynamic adaptations revealed by genomes of the marine picoeukaryotes Micromonas.</title>
        <authorList>
            <person name="Worden A.Z."/>
            <person name="Lee J.H."/>
            <person name="Mock T."/>
            <person name="Rouze P."/>
            <person name="Simmons M.P."/>
            <person name="Aerts A.L."/>
            <person name="Allen A.E."/>
            <person name="Cuvelier M.L."/>
            <person name="Derelle E."/>
            <person name="Everett M.V."/>
            <person name="Foulon E."/>
            <person name="Grimwood J."/>
            <person name="Gundlach H."/>
            <person name="Henrissat B."/>
            <person name="Napoli C."/>
            <person name="McDonald S.M."/>
            <person name="Parker M.S."/>
            <person name="Rombauts S."/>
            <person name="Salamov A."/>
            <person name="Von Dassow P."/>
            <person name="Badger J.H."/>
            <person name="Coutinho P.M."/>
            <person name="Demir E."/>
            <person name="Dubchak I."/>
            <person name="Gentemann C."/>
            <person name="Eikrem W."/>
            <person name="Gready J.E."/>
            <person name="John U."/>
            <person name="Lanier W."/>
            <person name="Lindquist E.A."/>
            <person name="Lucas S."/>
            <person name="Mayer K.F."/>
            <person name="Moreau H."/>
            <person name="Not F."/>
            <person name="Otillar R."/>
            <person name="Panaud O."/>
            <person name="Pangilinan J."/>
            <person name="Paulsen I."/>
            <person name="Piegu B."/>
            <person name="Poliakov A."/>
            <person name="Robbens S."/>
            <person name="Schmutz J."/>
            <person name="Toulza E."/>
            <person name="Wyss T."/>
            <person name="Zelensky A."/>
            <person name="Zhou K."/>
            <person name="Armbrust E.V."/>
            <person name="Bhattacharya D."/>
            <person name="Goodenough U.W."/>
            <person name="Van de Peer Y."/>
            <person name="Grigoriev I.V."/>
        </authorList>
    </citation>
    <scope>NUCLEOTIDE SEQUENCE [LARGE SCALE GENOMIC DNA]</scope>
    <source>
        <strain evidence="12 13">CCMP1545</strain>
    </source>
</reference>
<dbReference type="PROSITE" id="PS51819">
    <property type="entry name" value="VOC"/>
    <property type="match status" value="1"/>
</dbReference>
<dbReference type="OMA" id="DPFPVKG"/>